<dbReference type="AlphaFoldDB" id="A0A0R3TWX3"/>
<dbReference type="EMBL" id="UZAE01014237">
    <property type="protein sequence ID" value="VDO12841.1"/>
    <property type="molecule type" value="Genomic_DNA"/>
</dbReference>
<accession>A0A0R3TWX3</accession>
<evidence type="ECO:0000256" key="1">
    <source>
        <dbReference type="SAM" id="MobiDB-lite"/>
    </source>
</evidence>
<feature type="region of interest" description="Disordered" evidence="1">
    <location>
        <begin position="885"/>
        <end position="910"/>
    </location>
</feature>
<feature type="region of interest" description="Disordered" evidence="1">
    <location>
        <begin position="791"/>
        <end position="864"/>
    </location>
</feature>
<gene>
    <name evidence="2" type="ORF">HNAJ_LOCUS12346</name>
</gene>
<dbReference type="Proteomes" id="UP000278807">
    <property type="component" value="Unassembled WGS sequence"/>
</dbReference>
<feature type="compositionally biased region" description="Basic and acidic residues" evidence="1">
    <location>
        <begin position="900"/>
        <end position="910"/>
    </location>
</feature>
<protein>
    <submittedName>
        <fullName evidence="4">DEP domain-containing protein</fullName>
    </submittedName>
</protein>
<dbReference type="OrthoDB" id="6228672at2759"/>
<dbReference type="WBParaSite" id="HNAJ_0001236101-mRNA-1">
    <property type="protein sequence ID" value="HNAJ_0001236101-mRNA-1"/>
    <property type="gene ID" value="HNAJ_0001236101"/>
</dbReference>
<evidence type="ECO:0000313" key="4">
    <source>
        <dbReference type="WBParaSite" id="HNAJ_0001236101-mRNA-1"/>
    </source>
</evidence>
<sequence>MSEDIAASMSVLALSADFLVPSDCVFGRPHLVETRLPNSSSGELCFLVGDVLRIKLLNVGGGLQEDSRKLFDQLLDDCQKKIHFIEYQDVRVRTDGGFQRIPDNWSESIFSLPQGFLLKPLLPLVPISSLNLYNEITRLLTGPQFSHFRSWINVIDPSSFASAAVSSVSQLSVPPSAITIDPWKVQRSDLFCPIKARFLQEFICTKAPAKTSLILALPLAKEPLQLLTSLLDPVLKDFAVACGSRYTLHFASMGFICYLFYRLFVHFYIGKGNATPSEIAELRSKIRLIEEKEDDLLFNYDVFTQLRQVHSQAISNLKILTENTPKLLIAGACLQADFLRTHKPDEYTEEDESRRLLYSSPNEARQDILALFKFQILTAISGLLESVSEAHEFFTYMTVNSLKMFYQPHNRNGDFVAHQLLRLGFETIIDLDSRNGFSKFEQSGDKIVTYEEARLALKHLTFKRTSLQLRYCNVMHIIPKMTRQVTYFRNALAHARRCLSDNWWMAFNNKSADVNAKDSMVVLKKTLKQLFGLIEHWTRVMYNEVVRGIGEEMLNNIKLEHGRLVEFLYKLEFKTLPLLDPPPREYKMEEEVIESIFQLLMPQNMLPLLPPFPNEEPSNSVEISSPSTPSIHTLTAPILSSANHFPADPRTTNLISSTFRPPPPQTTTANTTLIIPSSNSTQQQQQVLLPVVNPPIRTVYVLQNTRNLTASPPPPNPRAFHPSILRTRKRPQQLVRVLNAVVAPAAQIVNTSSTANTATTATTTSNVVSSVINAPPSSNSARIRNLDSNLLVAKPEPPDDSQLNGGTVAVSQSRLSDSHERTDQNHPPSSNSVEPGGRNETSTVLSHQPPIATNPGDSDPNNDWIERCITKKDVLRCTLVQRPLKRTPKGPLRRQYLKSTSKERGGIQQS</sequence>
<evidence type="ECO:0000313" key="3">
    <source>
        <dbReference type="Proteomes" id="UP000278807"/>
    </source>
</evidence>
<keyword evidence="3" id="KW-1185">Reference proteome</keyword>
<feature type="compositionally biased region" description="Basic residues" evidence="1">
    <location>
        <begin position="885"/>
        <end position="896"/>
    </location>
</feature>
<feature type="compositionally biased region" description="Polar residues" evidence="1">
    <location>
        <begin position="825"/>
        <end position="846"/>
    </location>
</feature>
<organism evidence="4">
    <name type="scientific">Rodentolepis nana</name>
    <name type="common">Dwarf tapeworm</name>
    <name type="synonym">Hymenolepis nana</name>
    <dbReference type="NCBI Taxonomy" id="102285"/>
    <lineage>
        <taxon>Eukaryota</taxon>
        <taxon>Metazoa</taxon>
        <taxon>Spiralia</taxon>
        <taxon>Lophotrochozoa</taxon>
        <taxon>Platyhelminthes</taxon>
        <taxon>Cestoda</taxon>
        <taxon>Eucestoda</taxon>
        <taxon>Cyclophyllidea</taxon>
        <taxon>Hymenolepididae</taxon>
        <taxon>Rodentolepis</taxon>
    </lineage>
</organism>
<evidence type="ECO:0000313" key="2">
    <source>
        <dbReference type="EMBL" id="VDO12841.1"/>
    </source>
</evidence>
<name>A0A0R3TWX3_RODNA</name>
<reference evidence="4" key="1">
    <citation type="submission" date="2017-02" db="UniProtKB">
        <authorList>
            <consortium name="WormBaseParasite"/>
        </authorList>
    </citation>
    <scope>IDENTIFICATION</scope>
</reference>
<feature type="compositionally biased region" description="Polar residues" evidence="1">
    <location>
        <begin position="801"/>
        <end position="815"/>
    </location>
</feature>
<proteinExistence type="predicted"/>
<reference evidence="2 3" key="2">
    <citation type="submission" date="2018-11" db="EMBL/GenBank/DDBJ databases">
        <authorList>
            <consortium name="Pathogen Informatics"/>
        </authorList>
    </citation>
    <scope>NUCLEOTIDE SEQUENCE [LARGE SCALE GENOMIC DNA]</scope>
</reference>